<comment type="caution">
    <text evidence="2">The sequence shown here is derived from an EMBL/GenBank/DDBJ whole genome shotgun (WGS) entry which is preliminary data.</text>
</comment>
<feature type="transmembrane region" description="Helical" evidence="1">
    <location>
        <begin position="79"/>
        <end position="96"/>
    </location>
</feature>
<keyword evidence="1" id="KW-0812">Transmembrane</keyword>
<proteinExistence type="predicted"/>
<evidence type="ECO:0000313" key="2">
    <source>
        <dbReference type="EMBL" id="CAD8146273.1"/>
    </source>
</evidence>
<name>A0A8S1T1M5_9CILI</name>
<dbReference type="EMBL" id="CAJJDO010000015">
    <property type="protein sequence ID" value="CAD8146273.1"/>
    <property type="molecule type" value="Genomic_DNA"/>
</dbReference>
<gene>
    <name evidence="2" type="ORF">PPENT_87.1.T0150262</name>
</gene>
<keyword evidence="1" id="KW-0472">Membrane</keyword>
<keyword evidence="3" id="KW-1185">Reference proteome</keyword>
<evidence type="ECO:0000313" key="3">
    <source>
        <dbReference type="Proteomes" id="UP000689195"/>
    </source>
</evidence>
<evidence type="ECO:0008006" key="4">
    <source>
        <dbReference type="Google" id="ProtNLM"/>
    </source>
</evidence>
<dbReference type="Proteomes" id="UP000689195">
    <property type="component" value="Unassembled WGS sequence"/>
</dbReference>
<protein>
    <recommendedName>
        <fullName evidence="4">Transmembrane protein</fullName>
    </recommendedName>
</protein>
<evidence type="ECO:0000256" key="1">
    <source>
        <dbReference type="SAM" id="Phobius"/>
    </source>
</evidence>
<dbReference type="AlphaFoldDB" id="A0A8S1T1M5"/>
<reference evidence="2" key="1">
    <citation type="submission" date="2021-01" db="EMBL/GenBank/DDBJ databases">
        <authorList>
            <consortium name="Genoscope - CEA"/>
            <person name="William W."/>
        </authorList>
    </citation>
    <scope>NUCLEOTIDE SEQUENCE</scope>
</reference>
<sequence length="121" mass="14384">MPFLLNVVNPKTKEPNIFQLKIKGKLILLYIQILLIQNIFQVIIIKSVGEKIDKYCIIKFNVKEFINQKDQQSKIDNTFVVFQLLYLKNIIMFILMKKADPLIISTFHYNALYIFSYQRSH</sequence>
<accession>A0A8S1T1M5</accession>
<keyword evidence="1" id="KW-1133">Transmembrane helix</keyword>
<organism evidence="2 3">
    <name type="scientific">Paramecium pentaurelia</name>
    <dbReference type="NCBI Taxonomy" id="43138"/>
    <lineage>
        <taxon>Eukaryota</taxon>
        <taxon>Sar</taxon>
        <taxon>Alveolata</taxon>
        <taxon>Ciliophora</taxon>
        <taxon>Intramacronucleata</taxon>
        <taxon>Oligohymenophorea</taxon>
        <taxon>Peniculida</taxon>
        <taxon>Parameciidae</taxon>
        <taxon>Paramecium</taxon>
    </lineage>
</organism>
<feature type="transmembrane region" description="Helical" evidence="1">
    <location>
        <begin position="26"/>
        <end position="45"/>
    </location>
</feature>